<evidence type="ECO:0000313" key="2">
    <source>
        <dbReference type="EMBL" id="OGL45619.1"/>
    </source>
</evidence>
<feature type="signal peptide" evidence="1">
    <location>
        <begin position="1"/>
        <end position="36"/>
    </location>
</feature>
<organism evidence="2 3">
    <name type="scientific">Candidatus Schekmanbacteria bacterium RBG_16_38_11</name>
    <dbReference type="NCBI Taxonomy" id="1817880"/>
    <lineage>
        <taxon>Bacteria</taxon>
        <taxon>Candidatus Schekmaniibacteriota</taxon>
    </lineage>
</organism>
<reference evidence="2 3" key="1">
    <citation type="journal article" date="2016" name="Nat. Commun.">
        <title>Thousands of microbial genomes shed light on interconnected biogeochemical processes in an aquifer system.</title>
        <authorList>
            <person name="Anantharaman K."/>
            <person name="Brown C.T."/>
            <person name="Hug L.A."/>
            <person name="Sharon I."/>
            <person name="Castelle C.J."/>
            <person name="Probst A.J."/>
            <person name="Thomas B.C."/>
            <person name="Singh A."/>
            <person name="Wilkins M.J."/>
            <person name="Karaoz U."/>
            <person name="Brodie E.L."/>
            <person name="Williams K.H."/>
            <person name="Hubbard S.S."/>
            <person name="Banfield J.F."/>
        </authorList>
    </citation>
    <scope>NUCLEOTIDE SEQUENCE [LARGE SCALE GENOMIC DNA]</scope>
</reference>
<name>A0A1F7RVL8_9BACT</name>
<sequence length="221" mass="24094">MKNFFRRIKMRKNILVSLSILAFAIVFALSPTIASAKDPTFILSNVKQDNKSLKLAKPDKTTGVVTKDLEGTVDQRPTFIIIFSKLIKGTTTATLTEHFKATDAGDLREITMTAQVVIETGTKGRKIESLTIVDNLVNYTGTNSLGTTVSGFAPTDAAAITGSKKKITVNTELLITAALEEKIGKIGKQAGTYDYDWSIADMPIKFKNRTFNTLQGVLTVQ</sequence>
<comment type="caution">
    <text evidence="2">The sequence shown here is derived from an EMBL/GenBank/DDBJ whole genome shotgun (WGS) entry which is preliminary data.</text>
</comment>
<dbReference type="EMBL" id="MGDF01000085">
    <property type="protein sequence ID" value="OGL45619.1"/>
    <property type="molecule type" value="Genomic_DNA"/>
</dbReference>
<evidence type="ECO:0000256" key="1">
    <source>
        <dbReference type="SAM" id="SignalP"/>
    </source>
</evidence>
<dbReference type="AlphaFoldDB" id="A0A1F7RVL8"/>
<keyword evidence="1" id="KW-0732">Signal</keyword>
<evidence type="ECO:0008006" key="4">
    <source>
        <dbReference type="Google" id="ProtNLM"/>
    </source>
</evidence>
<gene>
    <name evidence="2" type="ORF">A2149_07225</name>
</gene>
<feature type="chain" id="PRO_5009532277" description="Lipid/polyisoprenoid-binding YceI-like domain-containing protein" evidence="1">
    <location>
        <begin position="37"/>
        <end position="221"/>
    </location>
</feature>
<evidence type="ECO:0000313" key="3">
    <source>
        <dbReference type="Proteomes" id="UP000178435"/>
    </source>
</evidence>
<dbReference type="Proteomes" id="UP000178435">
    <property type="component" value="Unassembled WGS sequence"/>
</dbReference>
<proteinExistence type="predicted"/>
<protein>
    <recommendedName>
        <fullName evidence="4">Lipid/polyisoprenoid-binding YceI-like domain-containing protein</fullName>
    </recommendedName>
</protein>
<accession>A0A1F7RVL8</accession>